<sequence>MTLTIITTTPILIYLLTGIGVSMDVRDVFKLRTIAVVGASRDPSKWAYVVPLYLKRAGYRIVPINPTASEILGEKTYRSILEVPEPIDVVQVFRPSEEVPKIAEEAIKRRRERGDVKVVWLQLGIRASPGVREALEAEGIALFENMCMMETHAELFGLKPLEPGEV</sequence>
<reference key="2">
    <citation type="submission" date="2011-03" db="EMBL/GenBank/DDBJ databases">
        <title>Complete genome sequence of the thermoacidophilic crenarchaeon Thermoproteus uzoniensis 768-20.</title>
        <authorList>
            <person name="Mardanov A.V."/>
            <person name="Gumerov V.M."/>
            <person name="Beletsky A.V."/>
            <person name="Prokofeva M.I."/>
            <person name="Bonch-Osmolovskaya E.A."/>
            <person name="Ravin N.V."/>
            <person name="Skryabin K.G."/>
        </authorList>
    </citation>
    <scope>NUCLEOTIDE SEQUENCE</scope>
    <source>
        <strain>768-20</strain>
    </source>
</reference>
<evidence type="ECO:0000313" key="3">
    <source>
        <dbReference type="Proteomes" id="UP000008138"/>
    </source>
</evidence>
<dbReference type="HOGENOM" id="CLU_112567_0_1_2"/>
<dbReference type="EMBL" id="CP002590">
    <property type="protein sequence ID" value="AEA12265.1"/>
    <property type="molecule type" value="Genomic_DNA"/>
</dbReference>
<dbReference type="eggNOG" id="arCOG04227">
    <property type="taxonomic scope" value="Archaea"/>
</dbReference>
<dbReference type="Pfam" id="PF13380">
    <property type="entry name" value="CoA_binding_2"/>
    <property type="match status" value="1"/>
</dbReference>
<organism evidence="2 3">
    <name type="scientific">Thermoproteus uzoniensis (strain 768-20)</name>
    <dbReference type="NCBI Taxonomy" id="999630"/>
    <lineage>
        <taxon>Archaea</taxon>
        <taxon>Thermoproteota</taxon>
        <taxon>Thermoprotei</taxon>
        <taxon>Thermoproteales</taxon>
        <taxon>Thermoproteaceae</taxon>
        <taxon>Thermoproteus</taxon>
    </lineage>
</organism>
<dbReference type="InterPro" id="IPR036291">
    <property type="entry name" value="NAD(P)-bd_dom_sf"/>
</dbReference>
<name>F2L516_THEU7</name>
<dbReference type="Gene3D" id="3.40.50.720">
    <property type="entry name" value="NAD(P)-binding Rossmann-like Domain"/>
    <property type="match status" value="1"/>
</dbReference>
<proteinExistence type="predicted"/>
<dbReference type="SMART" id="SM00881">
    <property type="entry name" value="CoA_binding"/>
    <property type="match status" value="1"/>
</dbReference>
<keyword evidence="3" id="KW-1185">Reference proteome</keyword>
<dbReference type="SUPFAM" id="SSF51735">
    <property type="entry name" value="NAD(P)-binding Rossmann-fold domains"/>
    <property type="match status" value="1"/>
</dbReference>
<feature type="domain" description="CoA-binding" evidence="1">
    <location>
        <begin position="28"/>
        <end position="125"/>
    </location>
</feature>
<gene>
    <name evidence="2" type="ordered locus">TUZN_0778</name>
</gene>
<dbReference type="InterPro" id="IPR003781">
    <property type="entry name" value="CoA-bd"/>
</dbReference>
<dbReference type="Proteomes" id="UP000008138">
    <property type="component" value="Chromosome"/>
</dbReference>
<protein>
    <submittedName>
        <fullName evidence="2">CoA-binding domain protein</fullName>
    </submittedName>
</protein>
<dbReference type="PANTHER" id="PTHR33303:SF2">
    <property type="entry name" value="COA-BINDING DOMAIN-CONTAINING PROTEIN"/>
    <property type="match status" value="1"/>
</dbReference>
<evidence type="ECO:0000259" key="1">
    <source>
        <dbReference type="SMART" id="SM00881"/>
    </source>
</evidence>
<reference evidence="2 3" key="1">
    <citation type="journal article" date="2011" name="J. Bacteriol.">
        <title>Complete genome sequence of the thermoacidophilic crenarchaeon Thermoproteus uzoniensis 768-20.</title>
        <authorList>
            <person name="Mardanov A.V."/>
            <person name="Gumerov V.M."/>
            <person name="Beletsky A.V."/>
            <person name="Prokofeva M.I."/>
            <person name="Bonch-Osmolovskaya E.A."/>
            <person name="Ravin N.V."/>
            <person name="Skryabin K.G."/>
        </authorList>
    </citation>
    <scope>NUCLEOTIDE SEQUENCE [LARGE SCALE GENOMIC DNA]</scope>
    <source>
        <strain evidence="2 3">768-20</strain>
    </source>
</reference>
<dbReference type="KEGG" id="tuz:TUZN_0778"/>
<dbReference type="STRING" id="999630.TUZN_0778"/>
<dbReference type="AlphaFoldDB" id="F2L516"/>
<dbReference type="PANTHER" id="PTHR33303">
    <property type="entry name" value="CYTOPLASMIC PROTEIN-RELATED"/>
    <property type="match status" value="1"/>
</dbReference>
<evidence type="ECO:0000313" key="2">
    <source>
        <dbReference type="EMBL" id="AEA12265.1"/>
    </source>
</evidence>
<accession>F2L516</accession>